<dbReference type="CDD" id="cd16325">
    <property type="entry name" value="LolA"/>
    <property type="match status" value="1"/>
</dbReference>
<protein>
    <submittedName>
        <fullName evidence="3">Lipoprotein chaperone</fullName>
    </submittedName>
</protein>
<keyword evidence="1 2" id="KW-0732">Signal</keyword>
<dbReference type="PANTHER" id="PTHR35869:SF1">
    <property type="entry name" value="OUTER-MEMBRANE LIPOPROTEIN CARRIER PROTEIN"/>
    <property type="match status" value="1"/>
</dbReference>
<accession>A0A238IWZ3</accession>
<gene>
    <name evidence="3" type="ORF">BOA8489_01025</name>
</gene>
<evidence type="ECO:0000313" key="3">
    <source>
        <dbReference type="EMBL" id="SMX22926.1"/>
    </source>
</evidence>
<feature type="chain" id="PRO_5012104837" evidence="2">
    <location>
        <begin position="23"/>
        <end position="201"/>
    </location>
</feature>
<dbReference type="Gene3D" id="2.50.20.10">
    <property type="entry name" value="Lipoprotein localisation LolA/LolB/LppX"/>
    <property type="match status" value="1"/>
</dbReference>
<dbReference type="EMBL" id="FXXQ01000002">
    <property type="protein sequence ID" value="SMX22926.1"/>
    <property type="molecule type" value="Genomic_DNA"/>
</dbReference>
<dbReference type="Proteomes" id="UP000201838">
    <property type="component" value="Unassembled WGS sequence"/>
</dbReference>
<sequence length="201" mass="22059">MHRRTFLLSSAAAIIAARPALAQQLSLNAISNYLNGIETARSPFTQVNDDGTLATGTLYIRRPGRMRFEYDPPTDLLVMAGAGQVGIFDGKSNVGTAERYPLSRTPLNLILERNVDLARRNMVVGHEFDGTATLVTAQDPEHPEYGSIALKFTDGPIELRQWVIRDGQGATTTVILGQLEQGAPIPARLFDINREETNRRG</sequence>
<evidence type="ECO:0000256" key="2">
    <source>
        <dbReference type="SAM" id="SignalP"/>
    </source>
</evidence>
<organism evidence="3 4">
    <name type="scientific">Boseongicola aestuarii</name>
    <dbReference type="NCBI Taxonomy" id="1470561"/>
    <lineage>
        <taxon>Bacteria</taxon>
        <taxon>Pseudomonadati</taxon>
        <taxon>Pseudomonadota</taxon>
        <taxon>Alphaproteobacteria</taxon>
        <taxon>Rhodobacterales</taxon>
        <taxon>Paracoccaceae</taxon>
        <taxon>Boseongicola</taxon>
    </lineage>
</organism>
<dbReference type="AlphaFoldDB" id="A0A238IWZ3"/>
<dbReference type="PANTHER" id="PTHR35869">
    <property type="entry name" value="OUTER-MEMBRANE LIPOPROTEIN CARRIER PROTEIN"/>
    <property type="match status" value="1"/>
</dbReference>
<keyword evidence="3" id="KW-0449">Lipoprotein</keyword>
<keyword evidence="4" id="KW-1185">Reference proteome</keyword>
<dbReference type="Pfam" id="PF03548">
    <property type="entry name" value="LolA"/>
    <property type="match status" value="1"/>
</dbReference>
<proteinExistence type="predicted"/>
<dbReference type="RefSeq" id="WP_093972884.1">
    <property type="nucleotide sequence ID" value="NZ_FXXQ01000002.1"/>
</dbReference>
<evidence type="ECO:0000313" key="4">
    <source>
        <dbReference type="Proteomes" id="UP000201838"/>
    </source>
</evidence>
<dbReference type="OrthoDB" id="9800501at2"/>
<evidence type="ECO:0000256" key="1">
    <source>
        <dbReference type="ARBA" id="ARBA00022729"/>
    </source>
</evidence>
<feature type="signal peptide" evidence="2">
    <location>
        <begin position="1"/>
        <end position="22"/>
    </location>
</feature>
<reference evidence="3 4" key="1">
    <citation type="submission" date="2017-05" db="EMBL/GenBank/DDBJ databases">
        <authorList>
            <person name="Song R."/>
            <person name="Chenine A.L."/>
            <person name="Ruprecht R.M."/>
        </authorList>
    </citation>
    <scope>NUCLEOTIDE SEQUENCE [LARGE SCALE GENOMIC DNA]</scope>
    <source>
        <strain evidence="3 4">CECT 8489</strain>
    </source>
</reference>
<name>A0A238IWZ3_9RHOB</name>
<dbReference type="SUPFAM" id="SSF89392">
    <property type="entry name" value="Prokaryotic lipoproteins and lipoprotein localization factors"/>
    <property type="match status" value="1"/>
</dbReference>
<dbReference type="InterPro" id="IPR004564">
    <property type="entry name" value="OM_lipoprot_carrier_LolA-like"/>
</dbReference>
<dbReference type="InterPro" id="IPR029046">
    <property type="entry name" value="LolA/LolB/LppX"/>
</dbReference>